<comment type="caution">
    <text evidence="1">The sequence shown here is derived from an EMBL/GenBank/DDBJ whole genome shotgun (WGS) entry which is preliminary data.</text>
</comment>
<protein>
    <submittedName>
        <fullName evidence="1">Superfamily IV 4 TMS phage holin</fullName>
    </submittedName>
</protein>
<evidence type="ECO:0000313" key="1">
    <source>
        <dbReference type="EMBL" id="TYQ05951.1"/>
    </source>
</evidence>
<accession>A0A652YS71</accession>
<proteinExistence type="predicted"/>
<reference evidence="1" key="1">
    <citation type="submission" date="2019-07" db="EMBL/GenBank/DDBJ databases">
        <title>Genomic Encyclopedia of Type Strains, Phase IV (KMG-IV): sequencing the most valuable type-strain genomes for metagenomic binning, comparative biology and taxonomic classification.</title>
        <authorList>
            <person name="Goeker M."/>
        </authorList>
    </citation>
    <scope>NUCLEOTIDE SEQUENCE</scope>
    <source>
        <strain evidence="1">DSM 44596</strain>
    </source>
</reference>
<dbReference type="EMBL" id="VNIQ01000002">
    <property type="protein sequence ID" value="TYQ05951.1"/>
    <property type="molecule type" value="Genomic_DNA"/>
</dbReference>
<sequence length="127" mass="13250">MISFLIRAAIFLGSAAVGLLVATWLLSGFSVSASGFITAVVIFAIAQSVLSPFIAKMAKRHAPAFLGGIGLVSTFVALLIASIFGGLTITGVSTWIMSTVLVWLVTALATLLLPLIFVRKKVAEKKA</sequence>
<organism evidence="1">
    <name type="scientific">Nocardia globerula</name>
    <dbReference type="NCBI Taxonomy" id="1818"/>
    <lineage>
        <taxon>Bacteria</taxon>
        <taxon>Bacillati</taxon>
        <taxon>Actinomycetota</taxon>
        <taxon>Actinomycetes</taxon>
        <taxon>Mycobacteriales</taxon>
        <taxon>Nocardiaceae</taxon>
        <taxon>Nocardia</taxon>
    </lineage>
</organism>
<name>A0A652YS71_NOCGL</name>
<dbReference type="AlphaFoldDB" id="A0A652YS71"/>
<gene>
    <name evidence="1" type="ORF">FNL38_10280</name>
</gene>